<organism evidence="2">
    <name type="scientific">Opuntia streptacantha</name>
    <name type="common">Prickly pear cactus</name>
    <name type="synonym">Opuntia cardona</name>
    <dbReference type="NCBI Taxonomy" id="393608"/>
    <lineage>
        <taxon>Eukaryota</taxon>
        <taxon>Viridiplantae</taxon>
        <taxon>Streptophyta</taxon>
        <taxon>Embryophyta</taxon>
        <taxon>Tracheophyta</taxon>
        <taxon>Spermatophyta</taxon>
        <taxon>Magnoliopsida</taxon>
        <taxon>eudicotyledons</taxon>
        <taxon>Gunneridae</taxon>
        <taxon>Pentapetalae</taxon>
        <taxon>Caryophyllales</taxon>
        <taxon>Cactineae</taxon>
        <taxon>Cactaceae</taxon>
        <taxon>Opuntioideae</taxon>
        <taxon>Opuntia</taxon>
    </lineage>
</organism>
<keyword evidence="1" id="KW-0472">Membrane</keyword>
<feature type="transmembrane region" description="Helical" evidence="1">
    <location>
        <begin position="23"/>
        <end position="42"/>
    </location>
</feature>
<name>A0A7C8YX45_OPUST</name>
<dbReference type="AlphaFoldDB" id="A0A7C8YX45"/>
<proteinExistence type="predicted"/>
<dbReference type="PANTHER" id="PTHR34553">
    <property type="entry name" value="OS05G0597400 PROTEIN"/>
    <property type="match status" value="1"/>
</dbReference>
<sequence>MVFSICSLFAALFQPLISPFLLLYSYLISIVAFFRPLFCWLWKLFQVPLGVCSAIGNHAVSFCNDIYEVLEGLLIIILNRVIEICHLATRLSEAKPATTEVSMWNSLWKDLFSKLFRALRSILNGLIAFLDSFNRHRFSTSNQLRKYSRRLSRLLSSGMGGSPLVLSPAEGCQKEVSENHEHID</sequence>
<keyword evidence="1" id="KW-1133">Transmembrane helix</keyword>
<dbReference type="EMBL" id="GISG01065220">
    <property type="protein sequence ID" value="MBA4628251.1"/>
    <property type="molecule type" value="Transcribed_RNA"/>
</dbReference>
<reference evidence="2" key="1">
    <citation type="journal article" date="2013" name="J. Plant Res.">
        <title>Effect of fungi and light on seed germination of three Opuntia species from semiarid lands of central Mexico.</title>
        <authorList>
            <person name="Delgado-Sanchez P."/>
            <person name="Jimenez-Bremont J.F."/>
            <person name="Guerrero-Gonzalez Mde L."/>
            <person name="Flores J."/>
        </authorList>
    </citation>
    <scope>NUCLEOTIDE SEQUENCE</scope>
    <source>
        <tissue evidence="2">Cladode</tissue>
    </source>
</reference>
<protein>
    <submittedName>
        <fullName evidence="2">Uncharacterized protein</fullName>
    </submittedName>
</protein>
<evidence type="ECO:0000313" key="2">
    <source>
        <dbReference type="EMBL" id="MBA4628251.1"/>
    </source>
</evidence>
<keyword evidence="1" id="KW-0812">Transmembrane</keyword>
<dbReference type="PANTHER" id="PTHR34553:SF8">
    <property type="match status" value="1"/>
</dbReference>
<accession>A0A7C8YX45</accession>
<evidence type="ECO:0000256" key="1">
    <source>
        <dbReference type="SAM" id="Phobius"/>
    </source>
</evidence>
<reference evidence="2" key="2">
    <citation type="submission" date="2020-07" db="EMBL/GenBank/DDBJ databases">
        <authorList>
            <person name="Vera ALvarez R."/>
            <person name="Arias-Moreno D.M."/>
            <person name="Jimenez-Jacinto V."/>
            <person name="Jimenez-Bremont J.F."/>
            <person name="Swaminathan K."/>
            <person name="Moose S.P."/>
            <person name="Guerrero-Gonzalez M.L."/>
            <person name="Marino-Ramirez L."/>
            <person name="Landsman D."/>
            <person name="Rodriguez-Kessler M."/>
            <person name="Delgado-Sanchez P."/>
        </authorList>
    </citation>
    <scope>NUCLEOTIDE SEQUENCE</scope>
    <source>
        <tissue evidence="2">Cladode</tissue>
    </source>
</reference>